<dbReference type="Proteomes" id="UP001458946">
    <property type="component" value="Unassembled WGS sequence"/>
</dbReference>
<evidence type="ECO:0000313" key="3">
    <source>
        <dbReference type="Proteomes" id="UP001458946"/>
    </source>
</evidence>
<reference evidence="2 3" key="1">
    <citation type="submission" date="2024-02" db="EMBL/GenBank/DDBJ databases">
        <title>Deinococcus xinjiangensis NBRC 107630.</title>
        <authorList>
            <person name="Ichikawa N."/>
            <person name="Katano-Makiyama Y."/>
            <person name="Hidaka K."/>
        </authorList>
    </citation>
    <scope>NUCLEOTIDE SEQUENCE [LARGE SCALE GENOMIC DNA]</scope>
    <source>
        <strain evidence="2 3">NBRC 107630</strain>
    </source>
</reference>
<keyword evidence="3" id="KW-1185">Reference proteome</keyword>
<dbReference type="SUPFAM" id="SSF48613">
    <property type="entry name" value="Heme oxygenase-like"/>
    <property type="match status" value="1"/>
</dbReference>
<name>A0ABP9V4R7_9DEIO</name>
<dbReference type="InterPro" id="IPR016084">
    <property type="entry name" value="Haem_Oase-like_multi-hlx"/>
</dbReference>
<comment type="caution">
    <text evidence="2">The sequence shown here is derived from an EMBL/GenBank/DDBJ whole genome shotgun (WGS) entry which is preliminary data.</text>
</comment>
<organism evidence="2 3">
    <name type="scientific">Deinococcus xinjiangensis</name>
    <dbReference type="NCBI Taxonomy" id="457454"/>
    <lineage>
        <taxon>Bacteria</taxon>
        <taxon>Thermotogati</taxon>
        <taxon>Deinococcota</taxon>
        <taxon>Deinococci</taxon>
        <taxon>Deinococcales</taxon>
        <taxon>Deinococcaceae</taxon>
        <taxon>Deinococcus</taxon>
    </lineage>
</organism>
<sequence>MLGAALAVCCGSVSFLQRLKSETHQAHLDLEKAMPLGQPDLNLTGYGRALQAFSAVVPALEQRLLALPFPPEFQVASGVRAASLIEDLRVLGLEAASPSRAWDTLTLDEGLGALYVLEGSRLGGAIIARSLPPLGLSDTHGASYFAVTPDLSPRWKNFQAALERQADKQTAPTPQQSSRGQKQLLAPS</sequence>
<proteinExistence type="predicted"/>
<protein>
    <submittedName>
        <fullName evidence="2">Uncharacterized protein</fullName>
    </submittedName>
</protein>
<evidence type="ECO:0000313" key="2">
    <source>
        <dbReference type="EMBL" id="GAA5500289.1"/>
    </source>
</evidence>
<dbReference type="CDD" id="cd19166">
    <property type="entry name" value="HemeO-bac"/>
    <property type="match status" value="1"/>
</dbReference>
<accession>A0ABP9V4R7</accession>
<dbReference type="EMBL" id="BAABRN010000001">
    <property type="protein sequence ID" value="GAA5500289.1"/>
    <property type="molecule type" value="Genomic_DNA"/>
</dbReference>
<feature type="region of interest" description="Disordered" evidence="1">
    <location>
        <begin position="162"/>
        <end position="188"/>
    </location>
</feature>
<gene>
    <name evidence="2" type="ORF">Dxin01_00009</name>
</gene>
<dbReference type="Gene3D" id="1.20.910.10">
    <property type="entry name" value="Heme oxygenase-like"/>
    <property type="match status" value="1"/>
</dbReference>
<feature type="compositionally biased region" description="Polar residues" evidence="1">
    <location>
        <begin position="168"/>
        <end position="181"/>
    </location>
</feature>
<evidence type="ECO:0000256" key="1">
    <source>
        <dbReference type="SAM" id="MobiDB-lite"/>
    </source>
</evidence>